<protein>
    <submittedName>
        <fullName evidence="1">Uncharacterized protein</fullName>
    </submittedName>
</protein>
<proteinExistence type="predicted"/>
<comment type="caution">
    <text evidence="1">The sequence shown here is derived from an EMBL/GenBank/DDBJ whole genome shotgun (WGS) entry which is preliminary data.</text>
</comment>
<dbReference type="Proteomes" id="UP000824533">
    <property type="component" value="Linkage Group LG06"/>
</dbReference>
<evidence type="ECO:0000313" key="2">
    <source>
        <dbReference type="Proteomes" id="UP000824533"/>
    </source>
</evidence>
<reference evidence="1 2" key="1">
    <citation type="journal article" date="2021" name="Front. Genet.">
        <title>Chromosome-Level Genome Assembly Reveals Significant Gene Expansion in the Toll and IMD Signaling Pathways of Dendrolimus kikuchii.</title>
        <authorList>
            <person name="Zhou J."/>
            <person name="Wu P."/>
            <person name="Xiong Z."/>
            <person name="Liu N."/>
            <person name="Zhao N."/>
            <person name="Ji M."/>
            <person name="Qiu Y."/>
            <person name="Yang B."/>
        </authorList>
    </citation>
    <scope>NUCLEOTIDE SEQUENCE [LARGE SCALE GENOMIC DNA]</scope>
    <source>
        <strain evidence="1">Ann1</strain>
    </source>
</reference>
<keyword evidence="2" id="KW-1185">Reference proteome</keyword>
<sequence length="912" mass="103096">MSERKGTKALELWCKRLVKDCPEVQIDNMTTSWKNGIAFCALVHHFRPDLIDMSKLKPENIYENNQLAFSVAEKHLGIPALLDPEDMVETDVPDRLSILTYLSQFYQRLGHTVNTKVSESESKVLLSQNLPPAQPAPLKFGKAGLDKCTACGLPVYLAQRLLVSHKLYHRRCFRCSKCSGHMNPKNFEIIEGSEFTCDSCKNEKSLPKIFNNNHHNQMGMLAFSDNLGGKIVDMSKRDPIVSPKQKTRPQSILDKINMFEKIEKESNIDGKMMNLSLNDDSIRHKDISNDSVTQNEYISKELLYNIKTNNTEIEYLHKTAPEKIYKSNKEKFNFLQTQLSGDNLDVANKSDSIILNNSNQEQEVSKININAKNIEEETMVTHENPTIIIEDIKEESNITDDIRLAKTNNSATSLDNVSELEQTVITEEEIKISVPPRRKKQHGAKTKSPELNKPNIKKDIKEYPDHLNPFSDDEAEENLEPKETPKKVSTNPFGSSDEENDDVPPIPTPPNVPTITDTSTPVKRLIAVNPFWSDGEEPSSDEENNHTSGSSMYKSSLTTSTPNLPGSVARRKKTRAPLPPAIHLAATPRAEHLSTSMDDVASISSFSSYNSTLNSDQKSLGKLTPSMRKKRPAPSQPDNVSLHSGAGESMEKGVDTSGILLNTIPLETAQLSKINSGRRVKGPAPGLPLPERREVKLQMSPEELQVQLDLLETQQLGLERQGVLIEKMIRDKCDEPTLVPQEEVEDLVIQLCELVNEKNDLFRKQTELMYIRRQQRLEQEQADIEHEIRVIQSRPAVNRIDADKAREEQLVGRLVEIVRMRDELVQQIDAERRRERQEDLAIAASIASKRAQRNSESNSSSMKSVEVLPTPKKNKVKDKVKKQFKKAKHTLIPKKKEESSDRKEEKIEKKAK</sequence>
<evidence type="ECO:0000313" key="1">
    <source>
        <dbReference type="EMBL" id="KAJ0180574.1"/>
    </source>
</evidence>
<dbReference type="EMBL" id="CM034392">
    <property type="protein sequence ID" value="KAJ0180574.1"/>
    <property type="molecule type" value="Genomic_DNA"/>
</dbReference>
<accession>A0ACC1D9D5</accession>
<name>A0ACC1D9D5_9NEOP</name>
<organism evidence="1 2">
    <name type="scientific">Dendrolimus kikuchii</name>
    <dbReference type="NCBI Taxonomy" id="765133"/>
    <lineage>
        <taxon>Eukaryota</taxon>
        <taxon>Metazoa</taxon>
        <taxon>Ecdysozoa</taxon>
        <taxon>Arthropoda</taxon>
        <taxon>Hexapoda</taxon>
        <taxon>Insecta</taxon>
        <taxon>Pterygota</taxon>
        <taxon>Neoptera</taxon>
        <taxon>Endopterygota</taxon>
        <taxon>Lepidoptera</taxon>
        <taxon>Glossata</taxon>
        <taxon>Ditrysia</taxon>
        <taxon>Bombycoidea</taxon>
        <taxon>Lasiocampidae</taxon>
        <taxon>Dendrolimus</taxon>
    </lineage>
</organism>
<gene>
    <name evidence="1" type="ORF">K1T71_003978</name>
</gene>